<accession>A0A2K5XAJ5</accession>
<sequence length="153" mass="16567">MSGSSRMGTTTSRSGSEPAAVRPAKARVKMPSRSMAPGRHRRALGRRWAGLSGRGRGLRAARTLVPPTLRDSRQLPERRAKGGRLLPEQRACTRQPALPTCAFPSKARPGSLSTIAVKCKDEDLQPRTSGRCRAASRNRSHSQRSKPGAGRAY</sequence>
<feature type="region of interest" description="Disordered" evidence="1">
    <location>
        <begin position="118"/>
        <end position="153"/>
    </location>
</feature>
<dbReference type="AlphaFoldDB" id="A0A2K5XAJ5"/>
<name>A0A2K5XAJ5_MANLE</name>
<organism evidence="2 3">
    <name type="scientific">Mandrillus leucophaeus</name>
    <name type="common">Drill</name>
    <name type="synonym">Papio leucophaeus</name>
    <dbReference type="NCBI Taxonomy" id="9568"/>
    <lineage>
        <taxon>Eukaryota</taxon>
        <taxon>Metazoa</taxon>
        <taxon>Chordata</taxon>
        <taxon>Craniata</taxon>
        <taxon>Vertebrata</taxon>
        <taxon>Euteleostomi</taxon>
        <taxon>Mammalia</taxon>
        <taxon>Eutheria</taxon>
        <taxon>Euarchontoglires</taxon>
        <taxon>Primates</taxon>
        <taxon>Haplorrhini</taxon>
        <taxon>Catarrhini</taxon>
        <taxon>Cercopithecidae</taxon>
        <taxon>Cercopithecinae</taxon>
        <taxon>Mandrillus</taxon>
    </lineage>
</organism>
<dbReference type="Ensembl" id="ENSMLET00000000936.1">
    <property type="protein sequence ID" value="ENSMLEP00000000342.1"/>
    <property type="gene ID" value="ENSMLEG00000000828.1"/>
</dbReference>
<evidence type="ECO:0000256" key="1">
    <source>
        <dbReference type="SAM" id="MobiDB-lite"/>
    </source>
</evidence>
<feature type="compositionally biased region" description="Low complexity" evidence="1">
    <location>
        <begin position="1"/>
        <end position="16"/>
    </location>
</feature>
<proteinExistence type="predicted"/>
<dbReference type="OMA" id="ALPTCAF"/>
<keyword evidence="3" id="KW-1185">Reference proteome</keyword>
<protein>
    <submittedName>
        <fullName evidence="2">Uncharacterized protein</fullName>
    </submittedName>
</protein>
<dbReference type="Proteomes" id="UP000233140">
    <property type="component" value="Unassembled WGS sequence"/>
</dbReference>
<feature type="region of interest" description="Disordered" evidence="1">
    <location>
        <begin position="1"/>
        <end position="60"/>
    </location>
</feature>
<feature type="compositionally biased region" description="Basic residues" evidence="1">
    <location>
        <begin position="134"/>
        <end position="144"/>
    </location>
</feature>
<evidence type="ECO:0000313" key="2">
    <source>
        <dbReference type="Ensembl" id="ENSMLEP00000000342.1"/>
    </source>
</evidence>
<dbReference type="GeneTree" id="ENSGT00410000029180"/>
<reference evidence="2" key="1">
    <citation type="submission" date="2025-08" db="UniProtKB">
        <authorList>
            <consortium name="Ensembl"/>
        </authorList>
    </citation>
    <scope>IDENTIFICATION</scope>
</reference>
<evidence type="ECO:0000313" key="3">
    <source>
        <dbReference type="Proteomes" id="UP000233140"/>
    </source>
</evidence>
<reference evidence="2" key="2">
    <citation type="submission" date="2025-09" db="UniProtKB">
        <authorList>
            <consortium name="Ensembl"/>
        </authorList>
    </citation>
    <scope>IDENTIFICATION</scope>
</reference>